<keyword evidence="8" id="KW-0732">Signal</keyword>
<proteinExistence type="inferred from homology"/>
<evidence type="ECO:0000313" key="11">
    <source>
        <dbReference type="Proteomes" id="UP000003844"/>
    </source>
</evidence>
<dbReference type="HOGENOM" id="CLU_028657_0_0_10"/>
<accession>H2BTN8</accession>
<keyword evidence="6" id="KW-0482">Metalloprotease</keyword>
<evidence type="ECO:0000256" key="5">
    <source>
        <dbReference type="ARBA" id="ARBA00022833"/>
    </source>
</evidence>
<comment type="similarity">
    <text evidence="2 7">Belongs to the peptidase M14 family.</text>
</comment>
<evidence type="ECO:0000313" key="10">
    <source>
        <dbReference type="EMBL" id="EHQ02658.1"/>
    </source>
</evidence>
<dbReference type="PANTHER" id="PTHR11705">
    <property type="entry name" value="PROTEASE FAMILY M14 CARBOXYPEPTIDASE A,B"/>
    <property type="match status" value="1"/>
</dbReference>
<evidence type="ECO:0000256" key="6">
    <source>
        <dbReference type="ARBA" id="ARBA00023049"/>
    </source>
</evidence>
<evidence type="ECO:0000256" key="3">
    <source>
        <dbReference type="ARBA" id="ARBA00022670"/>
    </source>
</evidence>
<dbReference type="GO" id="GO:0006508">
    <property type="term" value="P:proteolysis"/>
    <property type="evidence" value="ECO:0007669"/>
    <property type="project" value="UniProtKB-KW"/>
</dbReference>
<dbReference type="SUPFAM" id="SSF53187">
    <property type="entry name" value="Zn-dependent exopeptidases"/>
    <property type="match status" value="1"/>
</dbReference>
<feature type="chain" id="PRO_5003560622" evidence="8">
    <location>
        <begin position="22"/>
        <end position="546"/>
    </location>
</feature>
<dbReference type="Gene3D" id="3.40.630.10">
    <property type="entry name" value="Zn peptidases"/>
    <property type="match status" value="1"/>
</dbReference>
<gene>
    <name evidence="10" type="ORF">Gilli_2020</name>
</gene>
<evidence type="ECO:0000256" key="4">
    <source>
        <dbReference type="ARBA" id="ARBA00022801"/>
    </source>
</evidence>
<dbReference type="RefSeq" id="WP_006988968.1">
    <property type="nucleotide sequence ID" value="NZ_JH594606.1"/>
</dbReference>
<evidence type="ECO:0000256" key="2">
    <source>
        <dbReference type="ARBA" id="ARBA00005988"/>
    </source>
</evidence>
<name>H2BTN8_GILLR</name>
<evidence type="ECO:0000256" key="8">
    <source>
        <dbReference type="SAM" id="SignalP"/>
    </source>
</evidence>
<evidence type="ECO:0000256" key="1">
    <source>
        <dbReference type="ARBA" id="ARBA00001947"/>
    </source>
</evidence>
<dbReference type="AlphaFoldDB" id="H2BTN8"/>
<dbReference type="Proteomes" id="UP000003844">
    <property type="component" value="Unassembled WGS sequence"/>
</dbReference>
<evidence type="ECO:0000259" key="9">
    <source>
        <dbReference type="PROSITE" id="PS52035"/>
    </source>
</evidence>
<dbReference type="InterPro" id="IPR000834">
    <property type="entry name" value="Peptidase_M14"/>
</dbReference>
<dbReference type="PROSITE" id="PS52035">
    <property type="entry name" value="PEPTIDASE_M14"/>
    <property type="match status" value="1"/>
</dbReference>
<sequence>MNQNLICLFAVAFFGMFSATAQQDYPTNQEVAQRLQQMASSGNAKLISLTKTEGGQDIWALQIGKGDLENKSAIAITGGVEGYHVLSVELALQVANRLLKDHSELLNTTTFYVFPNMSPDAYSQYFSNIKYERRGNSVKIDHDRDGRLSEDGYEDLNKDGFITKFRVESALGDYVPHEKDPRVLVKAENDGKSTTRYRLFSEGIDNDKDEKYNEDPEEGIAFNKSLTYKFPAFEPYAGDYPVSQKESRALLDHLFERWNIFAFVTFSPANNLSAPLKFNKSDAEKRVVSSMLEKDVELNKMVSEIYNETIPHKAYNQENQGTDGDYFQWAYFHFGRLSFSTPGWWVPEVKAETKDSTMIEENKEIKEVKVTPETNFLAWAQKEDLKNVFIAWQEFNHPDFPNQKVEVGGIKPFVMVNPPYRMVDSIAENHTNFIVKLAEIQPKLEFHNLKTEKLSGGLTRITVDIFNNSPLPTHSELGERSRWLQKLQVTVNKDKKDLLAGNTIKLLDKLGAYEKETLSWIVKGGGTANIKVGAPHTGYATINVKL</sequence>
<dbReference type="PANTHER" id="PTHR11705:SF143">
    <property type="entry name" value="SLL0236 PROTEIN"/>
    <property type="match status" value="1"/>
</dbReference>
<evidence type="ECO:0000256" key="7">
    <source>
        <dbReference type="PROSITE-ProRule" id="PRU01379"/>
    </source>
</evidence>
<dbReference type="GO" id="GO:0005615">
    <property type="term" value="C:extracellular space"/>
    <property type="evidence" value="ECO:0007669"/>
    <property type="project" value="TreeGrafter"/>
</dbReference>
<dbReference type="GO" id="GO:0004181">
    <property type="term" value="F:metallocarboxypeptidase activity"/>
    <property type="evidence" value="ECO:0007669"/>
    <property type="project" value="InterPro"/>
</dbReference>
<dbReference type="STRING" id="865937.Gilli_2020"/>
<keyword evidence="10" id="KW-0121">Carboxypeptidase</keyword>
<keyword evidence="11" id="KW-1185">Reference proteome</keyword>
<dbReference type="CDD" id="cd06905">
    <property type="entry name" value="M14-like"/>
    <property type="match status" value="1"/>
</dbReference>
<dbReference type="Pfam" id="PF00246">
    <property type="entry name" value="Peptidase_M14"/>
    <property type="match status" value="1"/>
</dbReference>
<feature type="signal peptide" evidence="8">
    <location>
        <begin position="1"/>
        <end position="21"/>
    </location>
</feature>
<dbReference type="GO" id="GO:0008270">
    <property type="term" value="F:zinc ion binding"/>
    <property type="evidence" value="ECO:0007669"/>
    <property type="project" value="InterPro"/>
</dbReference>
<reference evidence="11" key="1">
    <citation type="journal article" date="2012" name="Stand. Genomic Sci.">
        <title>Genome sequence of the Antarctic rhodopsins-containing flavobacterium Gillisia limnaea type strain (R-8282(T)).</title>
        <authorList>
            <person name="Riedel T."/>
            <person name="Held B."/>
            <person name="Nolan M."/>
            <person name="Lucas S."/>
            <person name="Lapidus A."/>
            <person name="Tice H."/>
            <person name="Del Rio T.G."/>
            <person name="Cheng J.F."/>
            <person name="Han C."/>
            <person name="Tapia R."/>
            <person name="Goodwin L.A."/>
            <person name="Pitluck S."/>
            <person name="Liolios K."/>
            <person name="Mavromatis K."/>
            <person name="Pagani I."/>
            <person name="Ivanova N."/>
            <person name="Mikhailova N."/>
            <person name="Pati A."/>
            <person name="Chen A."/>
            <person name="Palaniappan K."/>
            <person name="Land M."/>
            <person name="Rohde M."/>
            <person name="Tindall B.J."/>
            <person name="Detter J.C."/>
            <person name="Goker M."/>
            <person name="Bristow J."/>
            <person name="Eisen J.A."/>
            <person name="Markowitz V."/>
            <person name="Hugenholtz P."/>
            <person name="Kyrpides N.C."/>
            <person name="Klenk H.P."/>
            <person name="Woyke T."/>
        </authorList>
    </citation>
    <scope>NUCLEOTIDE SEQUENCE [LARGE SCALE GENOMIC DNA]</scope>
    <source>
        <strain evidence="11">DSM 15749 / LMG 21470 / R-8282</strain>
    </source>
</reference>
<keyword evidence="3" id="KW-0645">Protease</keyword>
<protein>
    <submittedName>
        <fullName evidence="10">Peptidase M14 carboxypeptidase A</fullName>
    </submittedName>
</protein>
<keyword evidence="5" id="KW-0862">Zinc</keyword>
<organism evidence="10 11">
    <name type="scientific">Gillisia limnaea (strain DSM 15749 / LMG 21470 / R-8282)</name>
    <dbReference type="NCBI Taxonomy" id="865937"/>
    <lineage>
        <taxon>Bacteria</taxon>
        <taxon>Pseudomonadati</taxon>
        <taxon>Bacteroidota</taxon>
        <taxon>Flavobacteriia</taxon>
        <taxon>Flavobacteriales</taxon>
        <taxon>Flavobacteriaceae</taxon>
        <taxon>Gillisia</taxon>
    </lineage>
</organism>
<comment type="caution">
    <text evidence="7">Lacks conserved residue(s) required for the propagation of feature annotation.</text>
</comment>
<keyword evidence="4" id="KW-0378">Hydrolase</keyword>
<dbReference type="OrthoDB" id="5294005at2"/>
<comment type="cofactor">
    <cofactor evidence="1">
        <name>Zn(2+)</name>
        <dbReference type="ChEBI" id="CHEBI:29105"/>
    </cofactor>
</comment>
<dbReference type="eggNOG" id="COG2866">
    <property type="taxonomic scope" value="Bacteria"/>
</dbReference>
<feature type="domain" description="Peptidase M14" evidence="9">
    <location>
        <begin position="24"/>
        <end position="368"/>
    </location>
</feature>
<dbReference type="EMBL" id="JH594606">
    <property type="protein sequence ID" value="EHQ02658.1"/>
    <property type="molecule type" value="Genomic_DNA"/>
</dbReference>